<evidence type="ECO:0000259" key="2">
    <source>
        <dbReference type="Pfam" id="PF13676"/>
    </source>
</evidence>
<reference evidence="3" key="1">
    <citation type="submission" date="2024-06" db="EMBL/GenBank/DDBJ databases">
        <title>The genome sequences of Kitasatospora sp. strain HUAS MG31.</title>
        <authorList>
            <person name="Mo P."/>
        </authorList>
    </citation>
    <scope>NUCLEOTIDE SEQUENCE</scope>
    <source>
        <strain evidence="3">HUAS MG31</strain>
    </source>
</reference>
<protein>
    <submittedName>
        <fullName evidence="3">TIR-like protein FxsC</fullName>
    </submittedName>
</protein>
<dbReference type="RefSeq" id="WP_354641909.1">
    <property type="nucleotide sequence ID" value="NZ_CP159872.1"/>
</dbReference>
<accession>A0AAU8K0B2</accession>
<dbReference type="EMBL" id="CP159872">
    <property type="protein sequence ID" value="XCM80973.1"/>
    <property type="molecule type" value="Genomic_DNA"/>
</dbReference>
<feature type="region of interest" description="Disordered" evidence="1">
    <location>
        <begin position="355"/>
        <end position="379"/>
    </location>
</feature>
<gene>
    <name evidence="3" type="ORF">ABWK59_19675</name>
</gene>
<proteinExistence type="predicted"/>
<dbReference type="KEGG" id="kcm:ABWK59_19675"/>
<dbReference type="AlphaFoldDB" id="A0AAU8K0B2"/>
<organism evidence="3">
    <name type="scientific">Kitasatospora camelliae</name>
    <dbReference type="NCBI Taxonomy" id="3156397"/>
    <lineage>
        <taxon>Bacteria</taxon>
        <taxon>Bacillati</taxon>
        <taxon>Actinomycetota</taxon>
        <taxon>Actinomycetes</taxon>
        <taxon>Kitasatosporales</taxon>
        <taxon>Streptomycetaceae</taxon>
        <taxon>Kitasatospora</taxon>
    </lineage>
</organism>
<dbReference type="NCBIfam" id="TIGR04276">
    <property type="entry name" value="FxsC_Cterm"/>
    <property type="match status" value="1"/>
</dbReference>
<evidence type="ECO:0000313" key="3">
    <source>
        <dbReference type="EMBL" id="XCM80973.1"/>
    </source>
</evidence>
<dbReference type="InterPro" id="IPR026367">
    <property type="entry name" value="FxsC_C"/>
</dbReference>
<dbReference type="InterPro" id="IPR047603">
    <property type="entry name" value="FxsC_N"/>
</dbReference>
<dbReference type="GO" id="GO:0007165">
    <property type="term" value="P:signal transduction"/>
    <property type="evidence" value="ECO:0007669"/>
    <property type="project" value="InterPro"/>
</dbReference>
<dbReference type="InterPro" id="IPR035897">
    <property type="entry name" value="Toll_tir_struct_dom_sf"/>
</dbReference>
<name>A0AAU8K0B2_9ACTN</name>
<dbReference type="NCBIfam" id="NF040588">
    <property type="entry name" value="FxsC_Nterm"/>
    <property type="match status" value="1"/>
</dbReference>
<dbReference type="Gene3D" id="3.40.50.10140">
    <property type="entry name" value="Toll/interleukin-1 receptor homology (TIR) domain"/>
    <property type="match status" value="1"/>
</dbReference>
<dbReference type="InterPro" id="IPR000157">
    <property type="entry name" value="TIR_dom"/>
</dbReference>
<sequence length="413" mass="46710">MNSPAGRGKDSARPYFFLSYAHTPRINPRAADPNLWVAKLYQDLCEAILQITDAPAGHPIGFMDRSMHQGQKWAERLSRELSGCRVFVPLYSPRYFKSEACGKEWHLFTRRSVYQRRPGAERMTGIVPALWVSMEHYTLPRVASELQFSHDSFGADYAAEGLYALMKIASYSSQYATAVLRLAQRIVDVADQTVIPVTQPLDFESSPSAFDPPEPTDRVRISVFSYRQPELPPTRSATCYGERRTDWQPFRPPSGRPLAEDAADVARNMGFQPTVHEFEEEAENLLAADRPAGPSVLLVDRWAFLDSQRAETVRRLDRRNLGSVSILEPWNREDQQCRDNERMLNDLGDTVLTVSRGSRRKPSLRGDAVGGSPGNLDDFRGELERAVMRASTAYEQETARPEPPQHRRPSIGR</sequence>
<evidence type="ECO:0000256" key="1">
    <source>
        <dbReference type="SAM" id="MobiDB-lite"/>
    </source>
</evidence>
<feature type="domain" description="TIR" evidence="2">
    <location>
        <begin position="16"/>
        <end position="112"/>
    </location>
</feature>
<dbReference type="Pfam" id="PF13676">
    <property type="entry name" value="TIR_2"/>
    <property type="match status" value="1"/>
</dbReference>
<feature type="region of interest" description="Disordered" evidence="1">
    <location>
        <begin position="391"/>
        <end position="413"/>
    </location>
</feature>
<dbReference type="SUPFAM" id="SSF52200">
    <property type="entry name" value="Toll/Interleukin receptor TIR domain"/>
    <property type="match status" value="1"/>
</dbReference>